<evidence type="ECO:0000259" key="1">
    <source>
        <dbReference type="Pfam" id="PF04994"/>
    </source>
</evidence>
<evidence type="ECO:0000313" key="2">
    <source>
        <dbReference type="EMBL" id="WDE03106.1"/>
    </source>
</evidence>
<proteinExistence type="predicted"/>
<name>A0AAF0C793_9GAMM</name>
<dbReference type="EMBL" id="CP059733">
    <property type="protein sequence ID" value="WDE03106.1"/>
    <property type="molecule type" value="Genomic_DNA"/>
</dbReference>
<dbReference type="Gene3D" id="1.10.150.20">
    <property type="entry name" value="5' to 3' exonuclease, C-terminal subdomain"/>
    <property type="match status" value="1"/>
</dbReference>
<dbReference type="InterPro" id="IPR047525">
    <property type="entry name" value="TfoX-like"/>
</dbReference>
<feature type="domain" description="TfoX C-terminal" evidence="1">
    <location>
        <begin position="1"/>
        <end position="78"/>
    </location>
</feature>
<gene>
    <name evidence="2" type="ORF">SG34_016990</name>
</gene>
<evidence type="ECO:0000313" key="3">
    <source>
        <dbReference type="Proteomes" id="UP000032352"/>
    </source>
</evidence>
<dbReference type="PANTHER" id="PTHR36121:SF1">
    <property type="entry name" value="PROTEIN SXY"/>
    <property type="match status" value="1"/>
</dbReference>
<dbReference type="InterPro" id="IPR007077">
    <property type="entry name" value="TfoX_C"/>
</dbReference>
<sequence length="89" mass="9947">MNKKIRDLQGLGPKSEAALAQIGICNLEDFLAADPYDIYRRLKLSDSGTGLNFLYAIIGARQNCHWQTVAREQKTAILLRLEEMGLAPK</sequence>
<protein>
    <submittedName>
        <fullName evidence="2">TfoX/Sxy family DNA transformation protein</fullName>
    </submittedName>
</protein>
<dbReference type="AlphaFoldDB" id="A0AAF0C793"/>
<dbReference type="PANTHER" id="PTHR36121">
    <property type="entry name" value="PROTEIN SXY"/>
    <property type="match status" value="1"/>
</dbReference>
<dbReference type="KEGG" id="tvd:SG34_016990"/>
<dbReference type="RefSeq" id="WP_044840029.1">
    <property type="nucleotide sequence ID" value="NZ_CP059733.1"/>
</dbReference>
<dbReference type="Proteomes" id="UP000032352">
    <property type="component" value="Chromosome"/>
</dbReference>
<dbReference type="Pfam" id="PF04994">
    <property type="entry name" value="TfoX_C"/>
    <property type="match status" value="1"/>
</dbReference>
<reference evidence="2 3" key="1">
    <citation type="journal article" date="2015" name="Genome Announc.">
        <title>Draft Genome Sequences of Marine Isolates of Thalassomonas viridans and Thalassomonas actiniarum.</title>
        <authorList>
            <person name="Olonade I."/>
            <person name="van Zyl L.J."/>
            <person name="Trindade M."/>
        </authorList>
    </citation>
    <scope>NUCLEOTIDE SEQUENCE [LARGE SCALE GENOMIC DNA]</scope>
    <source>
        <strain evidence="2 3">XOM25</strain>
    </source>
</reference>
<accession>A0AAF0C793</accession>
<organism evidence="2 3">
    <name type="scientific">Thalassomonas viridans</name>
    <dbReference type="NCBI Taxonomy" id="137584"/>
    <lineage>
        <taxon>Bacteria</taxon>
        <taxon>Pseudomonadati</taxon>
        <taxon>Pseudomonadota</taxon>
        <taxon>Gammaproteobacteria</taxon>
        <taxon>Alteromonadales</taxon>
        <taxon>Colwelliaceae</taxon>
        <taxon>Thalassomonas</taxon>
    </lineage>
</organism>
<keyword evidence="3" id="KW-1185">Reference proteome</keyword>
<reference evidence="2 3" key="2">
    <citation type="journal article" date="2022" name="Mar. Drugs">
        <title>Bioassay-Guided Fractionation Leads to the Detection of Cholic Acid Generated by the Rare Thalassomonas sp.</title>
        <authorList>
            <person name="Pheiffer F."/>
            <person name="Schneider Y.K."/>
            <person name="Hansen E.H."/>
            <person name="Andersen J.H."/>
            <person name="Isaksson J."/>
            <person name="Busche T."/>
            <person name="R C."/>
            <person name="Kalinowski J."/>
            <person name="Zyl L.V."/>
            <person name="Trindade M."/>
        </authorList>
    </citation>
    <scope>NUCLEOTIDE SEQUENCE [LARGE SCALE GENOMIC DNA]</scope>
    <source>
        <strain evidence="2 3">XOM25</strain>
    </source>
</reference>